<gene>
    <name evidence="2" type="ORF">NDU88_006029</name>
</gene>
<proteinExistence type="predicted"/>
<keyword evidence="3" id="KW-1185">Reference proteome</keyword>
<evidence type="ECO:0000313" key="2">
    <source>
        <dbReference type="EMBL" id="KAJ1127633.1"/>
    </source>
</evidence>
<feature type="region of interest" description="Disordered" evidence="1">
    <location>
        <begin position="112"/>
        <end position="140"/>
    </location>
</feature>
<dbReference type="AlphaFoldDB" id="A0AAV7PPH9"/>
<dbReference type="Proteomes" id="UP001066276">
    <property type="component" value="Chromosome 7"/>
</dbReference>
<protein>
    <submittedName>
        <fullName evidence="2">Uncharacterized protein</fullName>
    </submittedName>
</protein>
<organism evidence="2 3">
    <name type="scientific">Pleurodeles waltl</name>
    <name type="common">Iberian ribbed newt</name>
    <dbReference type="NCBI Taxonomy" id="8319"/>
    <lineage>
        <taxon>Eukaryota</taxon>
        <taxon>Metazoa</taxon>
        <taxon>Chordata</taxon>
        <taxon>Craniata</taxon>
        <taxon>Vertebrata</taxon>
        <taxon>Euteleostomi</taxon>
        <taxon>Amphibia</taxon>
        <taxon>Batrachia</taxon>
        <taxon>Caudata</taxon>
        <taxon>Salamandroidea</taxon>
        <taxon>Salamandridae</taxon>
        <taxon>Pleurodelinae</taxon>
        <taxon>Pleurodeles</taxon>
    </lineage>
</organism>
<evidence type="ECO:0000313" key="3">
    <source>
        <dbReference type="Proteomes" id="UP001066276"/>
    </source>
</evidence>
<comment type="caution">
    <text evidence="2">The sequence shown here is derived from an EMBL/GenBank/DDBJ whole genome shotgun (WGS) entry which is preliminary data.</text>
</comment>
<reference evidence="2" key="1">
    <citation type="journal article" date="2022" name="bioRxiv">
        <title>Sequencing and chromosome-scale assembly of the giantPleurodeles waltlgenome.</title>
        <authorList>
            <person name="Brown T."/>
            <person name="Elewa A."/>
            <person name="Iarovenko S."/>
            <person name="Subramanian E."/>
            <person name="Araus A.J."/>
            <person name="Petzold A."/>
            <person name="Susuki M."/>
            <person name="Suzuki K.-i.T."/>
            <person name="Hayashi T."/>
            <person name="Toyoda A."/>
            <person name="Oliveira C."/>
            <person name="Osipova E."/>
            <person name="Leigh N.D."/>
            <person name="Simon A."/>
            <person name="Yun M.H."/>
        </authorList>
    </citation>
    <scope>NUCLEOTIDE SEQUENCE</scope>
    <source>
        <strain evidence="2">20211129_DDA</strain>
        <tissue evidence="2">Liver</tissue>
    </source>
</reference>
<dbReference type="EMBL" id="JANPWB010000011">
    <property type="protein sequence ID" value="KAJ1127633.1"/>
    <property type="molecule type" value="Genomic_DNA"/>
</dbReference>
<sequence length="185" mass="20976">MAASYESYASRRTRGAAGALRWQENILCTATPAPTTVVPRSEAWRHREGDRGAKISRPAQVPSFLTERAWLEGRSRVKGEPHMVRPWNRLTSRGTVRSSLHEILRSPEEIRRGVKDPHSTRRSCRRAGMTEKVQTNGDGETKSMRAEIAGFQSRVTGLEQRMGLVEAQTTMSRDRDQDLLYLRSK</sequence>
<name>A0AAV7PPH9_PLEWA</name>
<evidence type="ECO:0000256" key="1">
    <source>
        <dbReference type="SAM" id="MobiDB-lite"/>
    </source>
</evidence>
<accession>A0AAV7PPH9</accession>